<dbReference type="InParanoid" id="A0A1X7UDK2"/>
<dbReference type="Gene3D" id="3.10.10.10">
    <property type="entry name" value="HIV Type 1 Reverse Transcriptase, subunit A, domain 1"/>
    <property type="match status" value="1"/>
</dbReference>
<organism evidence="1">
    <name type="scientific">Amphimedon queenslandica</name>
    <name type="common">Sponge</name>
    <dbReference type="NCBI Taxonomy" id="400682"/>
    <lineage>
        <taxon>Eukaryota</taxon>
        <taxon>Metazoa</taxon>
        <taxon>Porifera</taxon>
        <taxon>Demospongiae</taxon>
        <taxon>Heteroscleromorpha</taxon>
        <taxon>Haplosclerida</taxon>
        <taxon>Niphatidae</taxon>
        <taxon>Amphimedon</taxon>
    </lineage>
</organism>
<protein>
    <recommendedName>
        <fullName evidence="2">Reverse transcriptase domain-containing protein</fullName>
    </recommendedName>
</protein>
<dbReference type="AlphaFoldDB" id="A0A1X7UDK2"/>
<dbReference type="Gene3D" id="3.30.70.270">
    <property type="match status" value="1"/>
</dbReference>
<sequence>MDLKDAYFSIPIHREHQKFLNFTWRNTNNQFTWLQFGLASAPWVFTKTLRPAAARGRELWM</sequence>
<dbReference type="PANTHER" id="PTHR33050:SF7">
    <property type="entry name" value="RIBONUCLEASE H"/>
    <property type="match status" value="1"/>
</dbReference>
<reference evidence="1" key="1">
    <citation type="submission" date="2017-05" db="UniProtKB">
        <authorList>
            <consortium name="EnsemblMetazoa"/>
        </authorList>
    </citation>
    <scope>IDENTIFICATION</scope>
</reference>
<evidence type="ECO:0000313" key="1">
    <source>
        <dbReference type="EnsemblMetazoa" id="Aqu2.1.25720_001"/>
    </source>
</evidence>
<dbReference type="EnsemblMetazoa" id="Aqu2.1.25720_001">
    <property type="protein sequence ID" value="Aqu2.1.25720_001"/>
    <property type="gene ID" value="Aqu2.1.25720"/>
</dbReference>
<dbReference type="SUPFAM" id="SSF56672">
    <property type="entry name" value="DNA/RNA polymerases"/>
    <property type="match status" value="1"/>
</dbReference>
<proteinExistence type="predicted"/>
<dbReference type="PANTHER" id="PTHR33050">
    <property type="entry name" value="REVERSE TRANSCRIPTASE DOMAIN-CONTAINING PROTEIN"/>
    <property type="match status" value="1"/>
</dbReference>
<dbReference type="InterPro" id="IPR043502">
    <property type="entry name" value="DNA/RNA_pol_sf"/>
</dbReference>
<dbReference type="InterPro" id="IPR043128">
    <property type="entry name" value="Rev_trsase/Diguanyl_cyclase"/>
</dbReference>
<dbReference type="InterPro" id="IPR052055">
    <property type="entry name" value="Hepadnavirus_pol/RT"/>
</dbReference>
<evidence type="ECO:0008006" key="2">
    <source>
        <dbReference type="Google" id="ProtNLM"/>
    </source>
</evidence>
<name>A0A1X7UDK2_AMPQE</name>
<accession>A0A1X7UDK2</accession>